<keyword evidence="1" id="KW-1133">Transmembrane helix</keyword>
<organism evidence="2 3">
    <name type="scientific">Weissella sagaensis</name>
    <dbReference type="NCBI Taxonomy" id="2559928"/>
    <lineage>
        <taxon>Bacteria</taxon>
        <taxon>Bacillati</taxon>
        <taxon>Bacillota</taxon>
        <taxon>Bacilli</taxon>
        <taxon>Lactobacillales</taxon>
        <taxon>Lactobacillaceae</taxon>
        <taxon>Weissella</taxon>
    </lineage>
</organism>
<evidence type="ECO:0000313" key="2">
    <source>
        <dbReference type="EMBL" id="MFC6178780.1"/>
    </source>
</evidence>
<feature type="transmembrane region" description="Helical" evidence="1">
    <location>
        <begin position="176"/>
        <end position="195"/>
    </location>
</feature>
<reference evidence="3" key="1">
    <citation type="journal article" date="2019" name="Int. J. Syst. Evol. Microbiol.">
        <title>The Global Catalogue of Microorganisms (GCM) 10K type strain sequencing project: providing services to taxonomists for standard genome sequencing and annotation.</title>
        <authorList>
            <consortium name="The Broad Institute Genomics Platform"/>
            <consortium name="The Broad Institute Genome Sequencing Center for Infectious Disease"/>
            <person name="Wu L."/>
            <person name="Ma J."/>
        </authorList>
    </citation>
    <scope>NUCLEOTIDE SEQUENCE [LARGE SCALE GENOMIC DNA]</scope>
    <source>
        <strain evidence="3">CCM 8924</strain>
    </source>
</reference>
<evidence type="ECO:0000256" key="1">
    <source>
        <dbReference type="SAM" id="Phobius"/>
    </source>
</evidence>
<keyword evidence="1" id="KW-0472">Membrane</keyword>
<feature type="transmembrane region" description="Helical" evidence="1">
    <location>
        <begin position="72"/>
        <end position="93"/>
    </location>
</feature>
<protein>
    <submittedName>
        <fullName evidence="2">TraX family protein</fullName>
    </submittedName>
</protein>
<feature type="transmembrane region" description="Helical" evidence="1">
    <location>
        <begin position="243"/>
        <end position="263"/>
    </location>
</feature>
<gene>
    <name evidence="2" type="ORF">ACFQGR_05220</name>
</gene>
<comment type="caution">
    <text evidence="2">The sequence shown here is derived from an EMBL/GenBank/DDBJ whole genome shotgun (WGS) entry which is preliminary data.</text>
</comment>
<dbReference type="InterPro" id="IPR008875">
    <property type="entry name" value="TraX"/>
</dbReference>
<sequence length="264" mass="29835">MSTQTKKGHLFQLTTFDIKVIGLILMVIDHFHQTFAPLGAPNWLDWFGRPVATLFFFTTVLGYSYTHSKKGYMLRLYISMVVMAILMNLTQHIIGFEQVQLINNIFRDLFIGTIFMAGIDQFEKVKQGQAAKHIALGIALFLIPFLLSVIMLPLMSSAGSTGQMLLMQVLLALNPAILLAENSIMVLLIPVLYIFRNVRWAQLLSIAVVALIYGLLGLSQWIMIFAIIPIALYSGAKGRGMKYFFYIFYPAHIIILYALAAWLY</sequence>
<dbReference type="RefSeq" id="WP_042494022.1">
    <property type="nucleotide sequence ID" value="NZ_BJDT01000003.1"/>
</dbReference>
<feature type="transmembrane region" description="Helical" evidence="1">
    <location>
        <begin position="46"/>
        <end position="65"/>
    </location>
</feature>
<feature type="transmembrane region" description="Helical" evidence="1">
    <location>
        <begin position="105"/>
        <end position="122"/>
    </location>
</feature>
<keyword evidence="1" id="KW-0812">Transmembrane</keyword>
<proteinExistence type="predicted"/>
<feature type="transmembrane region" description="Helical" evidence="1">
    <location>
        <begin position="207"/>
        <end position="231"/>
    </location>
</feature>
<feature type="transmembrane region" description="Helical" evidence="1">
    <location>
        <begin position="134"/>
        <end position="156"/>
    </location>
</feature>
<evidence type="ECO:0000313" key="3">
    <source>
        <dbReference type="Proteomes" id="UP001596158"/>
    </source>
</evidence>
<dbReference type="EMBL" id="JBHSSG010000011">
    <property type="protein sequence ID" value="MFC6178780.1"/>
    <property type="molecule type" value="Genomic_DNA"/>
</dbReference>
<name>A0ABW1RTG2_9LACO</name>
<accession>A0ABW1RTG2</accession>
<keyword evidence="3" id="KW-1185">Reference proteome</keyword>
<dbReference type="Proteomes" id="UP001596158">
    <property type="component" value="Unassembled WGS sequence"/>
</dbReference>
<dbReference type="Pfam" id="PF05857">
    <property type="entry name" value="TraX"/>
    <property type="match status" value="1"/>
</dbReference>
<feature type="transmembrane region" description="Helical" evidence="1">
    <location>
        <begin position="20"/>
        <end position="40"/>
    </location>
</feature>